<dbReference type="EMBL" id="MT497224">
    <property type="protein sequence ID" value="QNO01371.1"/>
    <property type="molecule type" value="Genomic_DNA"/>
</dbReference>
<evidence type="ECO:0000313" key="1">
    <source>
        <dbReference type="EMBL" id="QNO01371.1"/>
    </source>
</evidence>
<evidence type="ECO:0000313" key="2">
    <source>
        <dbReference type="Proteomes" id="UP000516168"/>
    </source>
</evidence>
<name>A0A7G9V515_9CAUD</name>
<gene>
    <name evidence="1" type="ORF">barba13A_phanotate20</name>
</gene>
<proteinExistence type="predicted"/>
<dbReference type="Proteomes" id="UP000516168">
    <property type="component" value="Segment"/>
</dbReference>
<accession>A0A7G9V515</accession>
<organism evidence="1 2">
    <name type="scientific">Rheinheimera phage vB_RspM_barba_1-3A</name>
    <dbReference type="NCBI Taxonomy" id="2743846"/>
    <lineage>
        <taxon>Viruses</taxon>
        <taxon>Duplodnaviria</taxon>
        <taxon>Heunggongvirae</taxon>
        <taxon>Uroviricota</taxon>
        <taxon>Caudoviricetes</taxon>
        <taxon>Barbavirus</taxon>
        <taxon>Barbavirus barba18A</taxon>
    </lineage>
</organism>
<reference evidence="2" key="1">
    <citation type="submission" date="2020-05" db="EMBL/GenBank/DDBJ databases">
        <title>Genomics and ecology of novel Flavobacterium phages from the Baltic Sea.</title>
        <authorList>
            <person name="Hoetzinger M."/>
            <person name="Nilsson E."/>
            <person name="Holmfeldt K."/>
        </authorList>
    </citation>
    <scope>NUCLEOTIDE SEQUENCE [LARGE SCALE GENOMIC DNA]</scope>
</reference>
<sequence>MYLPVVLEIGLVTRIIEDISIDISTNYNLE</sequence>
<protein>
    <submittedName>
        <fullName evidence="1">Uncharacterized protein</fullName>
    </submittedName>
</protein>